<keyword evidence="3 8" id="KW-0732">Signal</keyword>
<dbReference type="GeneID" id="2911574"/>
<evidence type="ECO:0000256" key="4">
    <source>
        <dbReference type="ARBA" id="ARBA00022801"/>
    </source>
</evidence>
<proteinExistence type="inferred from homology"/>
<keyword evidence="6 8" id="KW-0443">Lipid metabolism</keyword>
<evidence type="ECO:0000313" key="9">
    <source>
        <dbReference type="EMBL" id="AOW05481.1"/>
    </source>
</evidence>
<dbReference type="GO" id="GO:0004622">
    <property type="term" value="F:phosphatidylcholine lysophospholipase activity"/>
    <property type="evidence" value="ECO:0007669"/>
    <property type="project" value="UniProtKB-EC"/>
</dbReference>
<dbReference type="GO" id="GO:0005829">
    <property type="term" value="C:cytosol"/>
    <property type="evidence" value="ECO:0007669"/>
    <property type="project" value="TreeGrafter"/>
</dbReference>
<evidence type="ECO:0000313" key="10">
    <source>
        <dbReference type="Proteomes" id="UP000182444"/>
    </source>
</evidence>
<dbReference type="InterPro" id="IPR016035">
    <property type="entry name" value="Acyl_Trfase/lysoPLipase"/>
</dbReference>
<evidence type="ECO:0000256" key="7">
    <source>
        <dbReference type="ARBA" id="ARBA00023180"/>
    </source>
</evidence>
<dbReference type="AlphaFoldDB" id="A0A1D8NIL8"/>
<dbReference type="PANTHER" id="PTHR10728">
    <property type="entry name" value="CYTOSOLIC PHOSPHOLIPASE A2"/>
    <property type="match status" value="1"/>
</dbReference>
<dbReference type="SUPFAM" id="SSF52151">
    <property type="entry name" value="FabD/lysophospholipase-like"/>
    <property type="match status" value="1"/>
</dbReference>
<protein>
    <recommendedName>
        <fullName evidence="2 8">Lysophospholipase</fullName>
        <ecNumber evidence="2 8">3.1.1.5</ecNumber>
    </recommendedName>
</protein>
<dbReference type="EC" id="3.1.1.5" evidence="2 8"/>
<gene>
    <name evidence="9" type="ORF">YALI1_E19263g</name>
</gene>
<dbReference type="OrthoDB" id="4084751at2759"/>
<reference evidence="9 10" key="1">
    <citation type="journal article" date="2016" name="PLoS ONE">
        <title>Sequence Assembly of Yarrowia lipolytica Strain W29/CLIB89 Shows Transposable Element Diversity.</title>
        <authorList>
            <person name="Magnan C."/>
            <person name="Yu J."/>
            <person name="Chang I."/>
            <person name="Jahn E."/>
            <person name="Kanomata Y."/>
            <person name="Wu J."/>
            <person name="Zeller M."/>
            <person name="Oakes M."/>
            <person name="Baldi P."/>
            <person name="Sandmeyer S."/>
        </authorList>
    </citation>
    <scope>NUCLEOTIDE SEQUENCE [LARGE SCALE GENOMIC DNA]</scope>
    <source>
        <strain evidence="10">CLIB89(W29)</strain>
    </source>
</reference>
<dbReference type="EMBL" id="CP017557">
    <property type="protein sequence ID" value="AOW05481.1"/>
    <property type="molecule type" value="Genomic_DNA"/>
</dbReference>
<dbReference type="OMA" id="FGHINMS"/>
<keyword evidence="4 8" id="KW-0378">Hydrolase</keyword>
<evidence type="ECO:0000256" key="5">
    <source>
        <dbReference type="ARBA" id="ARBA00022963"/>
    </source>
</evidence>
<evidence type="ECO:0000256" key="8">
    <source>
        <dbReference type="RuleBase" id="RU362103"/>
    </source>
</evidence>
<dbReference type="FunFam" id="3.40.1090.10:FF:000010">
    <property type="entry name" value="Lysophospholipase"/>
    <property type="match status" value="1"/>
</dbReference>
<keyword evidence="7" id="KW-0325">Glycoprotein</keyword>
<dbReference type="GO" id="GO:0004623">
    <property type="term" value="F:phospholipase A2 activity"/>
    <property type="evidence" value="ECO:0007669"/>
    <property type="project" value="TreeGrafter"/>
</dbReference>
<comment type="similarity">
    <text evidence="1 8">Belongs to the lysophospholipase family.</text>
</comment>
<dbReference type="PROSITE" id="PS51210">
    <property type="entry name" value="PLA2C"/>
    <property type="match status" value="1"/>
</dbReference>
<dbReference type="PANTHER" id="PTHR10728:SF33">
    <property type="entry name" value="LYSOPHOSPHOLIPASE 1-RELATED"/>
    <property type="match status" value="1"/>
</dbReference>
<dbReference type="KEGG" id="yli:2911574"/>
<comment type="catalytic activity">
    <reaction evidence="8">
        <text>a 1-acyl-sn-glycero-3-phosphocholine + H2O = sn-glycerol 3-phosphocholine + a fatty acid + H(+)</text>
        <dbReference type="Rhea" id="RHEA:15177"/>
        <dbReference type="ChEBI" id="CHEBI:15377"/>
        <dbReference type="ChEBI" id="CHEBI:15378"/>
        <dbReference type="ChEBI" id="CHEBI:16870"/>
        <dbReference type="ChEBI" id="CHEBI:28868"/>
        <dbReference type="ChEBI" id="CHEBI:58168"/>
        <dbReference type="EC" id="3.1.1.5"/>
    </reaction>
</comment>
<dbReference type="GO" id="GO:0005783">
    <property type="term" value="C:endoplasmic reticulum"/>
    <property type="evidence" value="ECO:0007669"/>
    <property type="project" value="TreeGrafter"/>
</dbReference>
<dbReference type="Pfam" id="PF01735">
    <property type="entry name" value="PLA2_B"/>
    <property type="match status" value="1"/>
</dbReference>
<dbReference type="Gene3D" id="3.40.1090.10">
    <property type="entry name" value="Cytosolic phospholipase A2 catalytic domain"/>
    <property type="match status" value="1"/>
</dbReference>
<accession>A0A1D8NIL8</accession>
<name>A0A1D8NIL8_YARLL</name>
<feature type="chain" id="PRO_5033203724" description="Lysophospholipase" evidence="8">
    <location>
        <begin position="17"/>
        <end position="638"/>
    </location>
</feature>
<dbReference type="GO" id="GO:0046475">
    <property type="term" value="P:glycerophospholipid catabolic process"/>
    <property type="evidence" value="ECO:0007669"/>
    <property type="project" value="TreeGrafter"/>
</dbReference>
<evidence type="ECO:0000256" key="2">
    <source>
        <dbReference type="ARBA" id="ARBA00013274"/>
    </source>
</evidence>
<dbReference type="SMART" id="SM00022">
    <property type="entry name" value="PLAc"/>
    <property type="match status" value="1"/>
</dbReference>
<evidence type="ECO:0000256" key="3">
    <source>
        <dbReference type="ARBA" id="ARBA00022729"/>
    </source>
</evidence>
<dbReference type="Proteomes" id="UP000182444">
    <property type="component" value="Chromosome 1E"/>
</dbReference>
<organism evidence="9 10">
    <name type="scientific">Yarrowia lipolytica</name>
    <name type="common">Candida lipolytica</name>
    <dbReference type="NCBI Taxonomy" id="4952"/>
    <lineage>
        <taxon>Eukaryota</taxon>
        <taxon>Fungi</taxon>
        <taxon>Dikarya</taxon>
        <taxon>Ascomycota</taxon>
        <taxon>Saccharomycotina</taxon>
        <taxon>Dipodascomycetes</taxon>
        <taxon>Dipodascales</taxon>
        <taxon>Dipodascales incertae sedis</taxon>
        <taxon>Yarrowia</taxon>
    </lineage>
</organism>
<sequence>MKFSPLLLATVGLAQSFYSPTDSYAPGSVDCPSNSTQIVRKGEGLSSQEREWVQNRHEQTRPELLNYLKRVGFKSVDPDQFLGQDTNITIGLSFSGGGYRAMLAGAGQFAALDARTPNATEPGHVGGLVQAATYLVGLSGGNWMVGSVVINNFTTIPDLQHSSDVWDLEHSMINPGGINIFKTGSYWDDINDDVNDKQHAGYNTSFTDIWGRGLSYQFFNASNTARLTWSEIQNYDHFKNHSMPYPIVVADGRAPGTRIISGNSTIFELAPFEVGSWDPNVYSFAKTEWLGTNMTNGRPNGTCVHGFDNAGFIVGTSSSLFNQFILQLNSTGVTGVVYDLAHSILKRLDKDSDDIAIYSPNPFKGMSYLGNSSIAQTEYLDLVDGGEDGQNVPYYPLLQPERAVDVVISYDNSADTDFNWPNGTSAVQTYRRQFENQANGTIFPYVPDVNTFINENLTSRPAFFGCDVQNMTSLDKNGYTDVNSSAALPPLIVYIANYPWTFFSNTSTMSKLSYNKKEVAGMIENGYSTSTQFNGTVDPDWPVCLGCALLKREATRRNQSLGSDCDKCFSKYCWNGKTDDDAEKALKFAPAIYANGPNVSSNASIGQASSTSKPKKNGAEGLVPGMAAIAIGFAALLM</sequence>
<dbReference type="InterPro" id="IPR002642">
    <property type="entry name" value="LysoPLipase_cat_dom"/>
</dbReference>
<evidence type="ECO:0000256" key="6">
    <source>
        <dbReference type="ARBA" id="ARBA00023098"/>
    </source>
</evidence>
<dbReference type="VEuPathDB" id="FungiDB:YALI0_E16060g"/>
<dbReference type="VEuPathDB" id="FungiDB:YALI1_E19263g"/>
<evidence type="ECO:0000256" key="1">
    <source>
        <dbReference type="ARBA" id="ARBA00008780"/>
    </source>
</evidence>
<dbReference type="eggNOG" id="KOG1325">
    <property type="taxonomic scope" value="Eukaryota"/>
</dbReference>
<keyword evidence="5 8" id="KW-0442">Lipid degradation</keyword>
<feature type="signal peptide" evidence="8">
    <location>
        <begin position="1"/>
        <end position="16"/>
    </location>
</feature>
<dbReference type="RefSeq" id="XP_504006.1">
    <property type="nucleotide sequence ID" value="XM_504006.3"/>
</dbReference>